<name>E6PEN0_9ZZZZ</name>
<dbReference type="InterPro" id="IPR050469">
    <property type="entry name" value="Diguanylate_Cyclase"/>
</dbReference>
<dbReference type="SMART" id="SM00267">
    <property type="entry name" value="GGDEF"/>
    <property type="match status" value="1"/>
</dbReference>
<dbReference type="Gene3D" id="3.30.70.270">
    <property type="match status" value="1"/>
</dbReference>
<accession>E6PEN0</accession>
<dbReference type="GO" id="GO:1902201">
    <property type="term" value="P:negative regulation of bacterial-type flagellum-dependent cell motility"/>
    <property type="evidence" value="ECO:0007669"/>
    <property type="project" value="TreeGrafter"/>
</dbReference>
<comment type="caution">
    <text evidence="2">The sequence shown here is derived from an EMBL/GenBank/DDBJ whole genome shotgun (WGS) entry which is preliminary data.</text>
</comment>
<dbReference type="GO" id="GO:0052621">
    <property type="term" value="F:diguanylate cyclase activity"/>
    <property type="evidence" value="ECO:0007669"/>
    <property type="project" value="TreeGrafter"/>
</dbReference>
<dbReference type="GO" id="GO:0005886">
    <property type="term" value="C:plasma membrane"/>
    <property type="evidence" value="ECO:0007669"/>
    <property type="project" value="TreeGrafter"/>
</dbReference>
<dbReference type="PROSITE" id="PS50887">
    <property type="entry name" value="GGDEF"/>
    <property type="match status" value="1"/>
</dbReference>
<dbReference type="AlphaFoldDB" id="E6PEN0"/>
<reference evidence="2" key="1">
    <citation type="submission" date="2009-10" db="EMBL/GenBank/DDBJ databases">
        <title>Diversity of trophic interactions inside an arsenic-rich microbial ecosystem.</title>
        <authorList>
            <person name="Bertin P.N."/>
            <person name="Heinrich-Salmeron A."/>
            <person name="Pelletier E."/>
            <person name="Goulhen-Chollet F."/>
            <person name="Arsene-Ploetze F."/>
            <person name="Gallien S."/>
            <person name="Calteau A."/>
            <person name="Vallenet D."/>
            <person name="Casiot C."/>
            <person name="Chane-Woon-Ming B."/>
            <person name="Giloteaux L."/>
            <person name="Barakat M."/>
            <person name="Bonnefoy V."/>
            <person name="Bruneel O."/>
            <person name="Chandler M."/>
            <person name="Cleiss J."/>
            <person name="Duran R."/>
            <person name="Elbaz-Poulichet F."/>
            <person name="Fonknechten N."/>
            <person name="Lauga B."/>
            <person name="Mornico D."/>
            <person name="Ortet P."/>
            <person name="Schaeffer C."/>
            <person name="Siguier P."/>
            <person name="Alexander Thil Smith A."/>
            <person name="Van Dorsselaer A."/>
            <person name="Weissenbach J."/>
            <person name="Medigue C."/>
            <person name="Le Paslier D."/>
        </authorList>
    </citation>
    <scope>NUCLEOTIDE SEQUENCE</scope>
</reference>
<protein>
    <recommendedName>
        <fullName evidence="1">GGDEF domain-containing protein</fullName>
    </recommendedName>
</protein>
<dbReference type="SUPFAM" id="SSF55073">
    <property type="entry name" value="Nucleotide cyclase"/>
    <property type="match status" value="1"/>
</dbReference>
<proteinExistence type="predicted"/>
<dbReference type="InterPro" id="IPR029016">
    <property type="entry name" value="GAF-like_dom_sf"/>
</dbReference>
<evidence type="ECO:0000259" key="1">
    <source>
        <dbReference type="PROSITE" id="PS50887"/>
    </source>
</evidence>
<dbReference type="PANTHER" id="PTHR45138">
    <property type="entry name" value="REGULATORY COMPONENTS OF SENSORY TRANSDUCTION SYSTEM"/>
    <property type="match status" value="1"/>
</dbReference>
<sequence>MTSIFFGNALTLLATLGNRTPPPPRERGNPDDGLGGMALVRSAVAAIREGPEAVVRAFVKHANEGCTGAENILLFVPVADELHCRQSFGNDVEYAPEMRLRLNDSSALVASAWSARHALFASEERPPMLPTERSGCAVPLMDNKVPIAVLYCGFVQRQPRNVLERRCALAAEIAVPLALACERERDLARSLYDGLTGLLTPRAFRERLARVLADDRNGGRVALWFVDTDRFKEVNDTFGHAVGDRVLQQMAELLRTHAIARTDFVARNGGDEFCAAFVGIPKTLAIERAQDFCDAVRSHDFGIPLRVTASIGVAAYPFDARTAATLLERADRAMYAGKNAGRDRVSFALEGQDSALYR</sequence>
<dbReference type="NCBIfam" id="TIGR00254">
    <property type="entry name" value="GGDEF"/>
    <property type="match status" value="1"/>
</dbReference>
<dbReference type="Pfam" id="PF00990">
    <property type="entry name" value="GGDEF"/>
    <property type="match status" value="1"/>
</dbReference>
<dbReference type="PANTHER" id="PTHR45138:SF9">
    <property type="entry name" value="DIGUANYLATE CYCLASE DGCM-RELATED"/>
    <property type="match status" value="1"/>
</dbReference>
<feature type="domain" description="GGDEF" evidence="1">
    <location>
        <begin position="219"/>
        <end position="350"/>
    </location>
</feature>
<dbReference type="GO" id="GO:0043709">
    <property type="term" value="P:cell adhesion involved in single-species biofilm formation"/>
    <property type="evidence" value="ECO:0007669"/>
    <property type="project" value="TreeGrafter"/>
</dbReference>
<gene>
    <name evidence="2" type="ORF">CARN1_0090</name>
</gene>
<dbReference type="InterPro" id="IPR000160">
    <property type="entry name" value="GGDEF_dom"/>
</dbReference>
<dbReference type="Gene3D" id="3.30.450.40">
    <property type="match status" value="1"/>
</dbReference>
<evidence type="ECO:0000313" key="2">
    <source>
        <dbReference type="EMBL" id="CBH74915.1"/>
    </source>
</evidence>
<dbReference type="InterPro" id="IPR029787">
    <property type="entry name" value="Nucleotide_cyclase"/>
</dbReference>
<organism evidence="2">
    <name type="scientific">mine drainage metagenome</name>
    <dbReference type="NCBI Taxonomy" id="410659"/>
    <lineage>
        <taxon>unclassified sequences</taxon>
        <taxon>metagenomes</taxon>
        <taxon>ecological metagenomes</taxon>
    </lineage>
</organism>
<dbReference type="CDD" id="cd01949">
    <property type="entry name" value="GGDEF"/>
    <property type="match status" value="1"/>
</dbReference>
<dbReference type="InterPro" id="IPR043128">
    <property type="entry name" value="Rev_trsase/Diguanyl_cyclase"/>
</dbReference>
<dbReference type="EMBL" id="CABL01000005">
    <property type="protein sequence ID" value="CBH74915.1"/>
    <property type="molecule type" value="Genomic_DNA"/>
</dbReference>